<name>A0AAQ3UVP8_PASNO</name>
<keyword evidence="2 7" id="KW-0337">GPI-anchor biosynthesis</keyword>
<dbReference type="Pfam" id="PF04080">
    <property type="entry name" value="Per1"/>
    <property type="match status" value="1"/>
</dbReference>
<keyword evidence="5 7" id="KW-1133">Transmembrane helix</keyword>
<evidence type="ECO:0000256" key="6">
    <source>
        <dbReference type="ARBA" id="ARBA00023136"/>
    </source>
</evidence>
<feature type="transmembrane region" description="Helical" evidence="7">
    <location>
        <begin position="322"/>
        <end position="342"/>
    </location>
</feature>
<gene>
    <name evidence="9" type="ORF">U9M48_042629</name>
</gene>
<dbReference type="GO" id="GO:0000139">
    <property type="term" value="C:Golgi membrane"/>
    <property type="evidence" value="ECO:0007669"/>
    <property type="project" value="UniProtKB-SubCell"/>
</dbReference>
<comment type="function">
    <text evidence="7">Involved in the lipid remodeling steps of GPI-anchor maturation.</text>
</comment>
<feature type="compositionally biased region" description="Basic residues" evidence="8">
    <location>
        <begin position="79"/>
        <end position="91"/>
    </location>
</feature>
<keyword evidence="6 7" id="KW-0472">Membrane</keyword>
<dbReference type="EMBL" id="CP144754">
    <property type="protein sequence ID" value="WVZ97067.1"/>
    <property type="molecule type" value="Genomic_DNA"/>
</dbReference>
<evidence type="ECO:0000313" key="9">
    <source>
        <dbReference type="EMBL" id="WVZ97067.1"/>
    </source>
</evidence>
<accession>A0AAQ3UVP8</accession>
<evidence type="ECO:0000256" key="8">
    <source>
        <dbReference type="SAM" id="MobiDB-lite"/>
    </source>
</evidence>
<dbReference type="Proteomes" id="UP001341281">
    <property type="component" value="Chromosome 10"/>
</dbReference>
<keyword evidence="10" id="KW-1185">Reference proteome</keyword>
<feature type="non-terminal residue" evidence="9">
    <location>
        <position position="1"/>
    </location>
</feature>
<keyword evidence="7" id="KW-0333">Golgi apparatus</keyword>
<comment type="similarity">
    <text evidence="7">Belongs to the PGAP3 family.</text>
</comment>
<feature type="transmembrane region" description="Helical" evidence="7">
    <location>
        <begin position="285"/>
        <end position="310"/>
    </location>
</feature>
<proteinExistence type="inferred from homology"/>
<feature type="transmembrane region" description="Helical" evidence="7">
    <location>
        <begin position="357"/>
        <end position="375"/>
    </location>
</feature>
<feature type="transmembrane region" description="Helical" evidence="7">
    <location>
        <begin position="442"/>
        <end position="460"/>
    </location>
</feature>
<dbReference type="AlphaFoldDB" id="A0AAQ3UVP8"/>
<evidence type="ECO:0000256" key="5">
    <source>
        <dbReference type="ARBA" id="ARBA00022989"/>
    </source>
</evidence>
<feature type="transmembrane region" description="Helical" evidence="7">
    <location>
        <begin position="387"/>
        <end position="407"/>
    </location>
</feature>
<dbReference type="GO" id="GO:0016788">
    <property type="term" value="F:hydrolase activity, acting on ester bonds"/>
    <property type="evidence" value="ECO:0007669"/>
    <property type="project" value="TreeGrafter"/>
</dbReference>
<evidence type="ECO:0000256" key="3">
    <source>
        <dbReference type="ARBA" id="ARBA00022692"/>
    </source>
</evidence>
<dbReference type="InterPro" id="IPR007217">
    <property type="entry name" value="Per1-like"/>
</dbReference>
<feature type="compositionally biased region" description="Gly residues" evidence="8">
    <location>
        <begin position="129"/>
        <end position="138"/>
    </location>
</feature>
<keyword evidence="3 7" id="KW-0812">Transmembrane</keyword>
<feature type="compositionally biased region" description="Low complexity" evidence="8">
    <location>
        <begin position="92"/>
        <end position="110"/>
    </location>
</feature>
<comment type="subcellular location">
    <subcellularLocation>
        <location evidence="1">Endomembrane system</location>
        <topology evidence="1">Multi-pass membrane protein</topology>
    </subcellularLocation>
    <subcellularLocation>
        <location evidence="7">Golgi apparatus membrane</location>
        <topology evidence="7">Multi-pass membrane protein</topology>
    </subcellularLocation>
</comment>
<evidence type="ECO:0000256" key="7">
    <source>
        <dbReference type="RuleBase" id="RU365066"/>
    </source>
</evidence>
<feature type="transmembrane region" description="Helical" evidence="7">
    <location>
        <begin position="472"/>
        <end position="490"/>
    </location>
</feature>
<feature type="region of interest" description="Disordered" evidence="8">
    <location>
        <begin position="129"/>
        <end position="151"/>
    </location>
</feature>
<dbReference type="PANTHER" id="PTHR13148">
    <property type="entry name" value="PER1-RELATED"/>
    <property type="match status" value="1"/>
</dbReference>
<dbReference type="GO" id="GO:0005789">
    <property type="term" value="C:endoplasmic reticulum membrane"/>
    <property type="evidence" value="ECO:0007669"/>
    <property type="project" value="TreeGrafter"/>
</dbReference>
<dbReference type="PANTHER" id="PTHR13148:SF0">
    <property type="entry name" value="POST-GPI ATTACHMENT TO PROTEINS FACTOR 3"/>
    <property type="match status" value="1"/>
</dbReference>
<feature type="region of interest" description="Disordered" evidence="8">
    <location>
        <begin position="63"/>
        <end position="110"/>
    </location>
</feature>
<organism evidence="9 10">
    <name type="scientific">Paspalum notatum var. saurae</name>
    <dbReference type="NCBI Taxonomy" id="547442"/>
    <lineage>
        <taxon>Eukaryota</taxon>
        <taxon>Viridiplantae</taxon>
        <taxon>Streptophyta</taxon>
        <taxon>Embryophyta</taxon>
        <taxon>Tracheophyta</taxon>
        <taxon>Spermatophyta</taxon>
        <taxon>Magnoliopsida</taxon>
        <taxon>Liliopsida</taxon>
        <taxon>Poales</taxon>
        <taxon>Poaceae</taxon>
        <taxon>PACMAD clade</taxon>
        <taxon>Panicoideae</taxon>
        <taxon>Andropogonodae</taxon>
        <taxon>Paspaleae</taxon>
        <taxon>Paspalinae</taxon>
        <taxon>Paspalum</taxon>
    </lineage>
</organism>
<feature type="transmembrane region" description="Helical" evidence="7">
    <location>
        <begin position="413"/>
        <end position="435"/>
    </location>
</feature>
<keyword evidence="4" id="KW-0732">Signal</keyword>
<reference evidence="9 10" key="1">
    <citation type="submission" date="2024-02" db="EMBL/GenBank/DDBJ databases">
        <title>High-quality chromosome-scale genome assembly of Pensacola bahiagrass (Paspalum notatum Flugge var. saurae).</title>
        <authorList>
            <person name="Vega J.M."/>
            <person name="Podio M."/>
            <person name="Orjuela J."/>
            <person name="Siena L.A."/>
            <person name="Pessino S.C."/>
            <person name="Combes M.C."/>
            <person name="Mariac C."/>
            <person name="Albertini E."/>
            <person name="Pupilli F."/>
            <person name="Ortiz J.P.A."/>
            <person name="Leblanc O."/>
        </authorList>
    </citation>
    <scope>NUCLEOTIDE SEQUENCE [LARGE SCALE GENOMIC DNA]</scope>
    <source>
        <strain evidence="9">R1</strain>
        <tissue evidence="9">Leaf</tissue>
    </source>
</reference>
<evidence type="ECO:0000256" key="2">
    <source>
        <dbReference type="ARBA" id="ARBA00022502"/>
    </source>
</evidence>
<evidence type="ECO:0000256" key="4">
    <source>
        <dbReference type="ARBA" id="ARBA00022729"/>
    </source>
</evidence>
<sequence>RSFGAPTLQIAIQPRCSEADSRALLQFDSSPPHRRFLAVPRPRYALPPSLVASVSSFSDGASASAGFLPQQVPSSSPPKRTHHTLARRRPLHCSSLPSSPPGGRRSLLPRSSLPARRLTALAVSCSLPAGGGQEGGGQPARSPAARQPTRHISVSSTSVAMGGSIWVTWLASLLVLGLVVSPAEASLGDIDPRYRTCVRECQTTGIIGEKIISHCQSKENETSVGGSWYNQEQIYIQWKELNCMTDCRYFCMMQREGERQSLGLSAVKYHGKWPFLRVSVFQEPLSAALSAMNLLMHFTGWLSFSLLVNYKLPLRPQTRRTYYEYTSLWHIYAILSMNAWFWSCIFHTRDIDLTEKLDYSSAVALLGYSLILSLLRTFNVKDEASRVMFAAPILAFVTTHILYLNFYELDYGWNMKVCVVMAAVQLLSWAIWAGVTRHPSRLKLWTVVFGGALAMLLELYDFPPYMGYADAHSLWHASTVPLTYLWWSFIKDDAIFRTSTLIKKAK</sequence>
<evidence type="ECO:0000256" key="1">
    <source>
        <dbReference type="ARBA" id="ARBA00004127"/>
    </source>
</evidence>
<protein>
    <recommendedName>
        <fullName evidence="7">Post-GPI attachment to proteins factor 3</fullName>
    </recommendedName>
</protein>
<dbReference type="GO" id="GO:0006506">
    <property type="term" value="P:GPI anchor biosynthetic process"/>
    <property type="evidence" value="ECO:0007669"/>
    <property type="project" value="UniProtKB-KW"/>
</dbReference>
<evidence type="ECO:0000313" key="10">
    <source>
        <dbReference type="Proteomes" id="UP001341281"/>
    </source>
</evidence>